<dbReference type="InterPro" id="IPR017853">
    <property type="entry name" value="GH"/>
</dbReference>
<dbReference type="RefSeq" id="WP_399647750.1">
    <property type="nucleotide sequence ID" value="NZ_JBITYG010000003.1"/>
</dbReference>
<dbReference type="EMBL" id="JBITYG010000003">
    <property type="protein sequence ID" value="MFI9101365.1"/>
    <property type="molecule type" value="Genomic_DNA"/>
</dbReference>
<sequence length="370" mass="39166">MRNRRLLTAAAAAAACAVAAFTAGSAMGSPTGRTPAPAHAAPAAAPAVPSGVQLQGWLYPGSAGEPQCSGQAEYADNRLKSGALKPEYWAVQPNGTLLLETTAQGLCNAYSAAGVADLKAHSTYQYPTVSGMDTPTVRALVGSSARRGQAVQQLTAMTVNAGLTGIDVDMEDYWSWSTGDFANYRTFLTQLATSLHASGKRLQVDAPAMTEDAPYYDYAAVVATGVDELAIMAYDEEYDSDAGGRCKAITPYAWLKQVVQYAQSKVPNHDKLVIGLPSYGYSAPASCDTSAIEGNIPFSVMRGKPGWSGNATTIEQRRDSGSGEIRWTSGGKLYDYVDQTSMDRKLQVLTGLGVTKVSVWSLGGNPWFTR</sequence>
<keyword evidence="4" id="KW-1185">Reference proteome</keyword>
<evidence type="ECO:0000256" key="1">
    <source>
        <dbReference type="SAM" id="SignalP"/>
    </source>
</evidence>
<dbReference type="GO" id="GO:0016787">
    <property type="term" value="F:hydrolase activity"/>
    <property type="evidence" value="ECO:0007669"/>
    <property type="project" value="UniProtKB-KW"/>
</dbReference>
<feature type="domain" description="GH18" evidence="2">
    <location>
        <begin position="69"/>
        <end position="370"/>
    </location>
</feature>
<dbReference type="InterPro" id="IPR001223">
    <property type="entry name" value="Glyco_hydro18_cat"/>
</dbReference>
<evidence type="ECO:0000259" key="2">
    <source>
        <dbReference type="PROSITE" id="PS51910"/>
    </source>
</evidence>
<dbReference type="PANTHER" id="PTHR46066:SF2">
    <property type="entry name" value="CHITINASE DOMAIN-CONTAINING PROTEIN 1"/>
    <property type="match status" value="1"/>
</dbReference>
<keyword evidence="1" id="KW-0732">Signal</keyword>
<accession>A0ABW8C4L2</accession>
<dbReference type="Gene3D" id="3.20.20.80">
    <property type="entry name" value="Glycosidases"/>
    <property type="match status" value="1"/>
</dbReference>
<protein>
    <submittedName>
        <fullName evidence="3">Glycosyl hydrolase family 18 protein</fullName>
    </submittedName>
</protein>
<dbReference type="Gene3D" id="3.10.50.10">
    <property type="match status" value="1"/>
</dbReference>
<name>A0ABW8C4L2_9ACTN</name>
<comment type="caution">
    <text evidence="3">The sequence shown here is derived from an EMBL/GenBank/DDBJ whole genome shotgun (WGS) entry which is preliminary data.</text>
</comment>
<dbReference type="SUPFAM" id="SSF51445">
    <property type="entry name" value="(Trans)glycosidases"/>
    <property type="match status" value="1"/>
</dbReference>
<dbReference type="Proteomes" id="UP001614394">
    <property type="component" value="Unassembled WGS sequence"/>
</dbReference>
<organism evidence="3 4">
    <name type="scientific">Streptomyces fildesensis</name>
    <dbReference type="NCBI Taxonomy" id="375757"/>
    <lineage>
        <taxon>Bacteria</taxon>
        <taxon>Bacillati</taxon>
        <taxon>Actinomycetota</taxon>
        <taxon>Actinomycetes</taxon>
        <taxon>Kitasatosporales</taxon>
        <taxon>Streptomycetaceae</taxon>
        <taxon>Streptomyces</taxon>
    </lineage>
</organism>
<feature type="signal peptide" evidence="1">
    <location>
        <begin position="1"/>
        <end position="28"/>
    </location>
</feature>
<dbReference type="Pfam" id="PF00704">
    <property type="entry name" value="Glyco_hydro_18"/>
    <property type="match status" value="1"/>
</dbReference>
<gene>
    <name evidence="3" type="ORF">ACIGXA_12640</name>
</gene>
<dbReference type="PROSITE" id="PS51910">
    <property type="entry name" value="GH18_2"/>
    <property type="match status" value="1"/>
</dbReference>
<evidence type="ECO:0000313" key="4">
    <source>
        <dbReference type="Proteomes" id="UP001614394"/>
    </source>
</evidence>
<dbReference type="PANTHER" id="PTHR46066">
    <property type="entry name" value="CHITINASE DOMAIN-CONTAINING PROTEIN 1 FAMILY MEMBER"/>
    <property type="match status" value="1"/>
</dbReference>
<reference evidence="3 4" key="1">
    <citation type="submission" date="2024-10" db="EMBL/GenBank/DDBJ databases">
        <title>The Natural Products Discovery Center: Release of the First 8490 Sequenced Strains for Exploring Actinobacteria Biosynthetic Diversity.</title>
        <authorList>
            <person name="Kalkreuter E."/>
            <person name="Kautsar S.A."/>
            <person name="Yang D."/>
            <person name="Bader C.D."/>
            <person name="Teijaro C.N."/>
            <person name="Fluegel L."/>
            <person name="Davis C.M."/>
            <person name="Simpson J.R."/>
            <person name="Lauterbach L."/>
            <person name="Steele A.D."/>
            <person name="Gui C."/>
            <person name="Meng S."/>
            <person name="Li G."/>
            <person name="Viehrig K."/>
            <person name="Ye F."/>
            <person name="Su P."/>
            <person name="Kiefer A.F."/>
            <person name="Nichols A."/>
            <person name="Cepeda A.J."/>
            <person name="Yan W."/>
            <person name="Fan B."/>
            <person name="Jiang Y."/>
            <person name="Adhikari A."/>
            <person name="Zheng C.-J."/>
            <person name="Schuster L."/>
            <person name="Cowan T.M."/>
            <person name="Smanski M.J."/>
            <person name="Chevrette M.G."/>
            <person name="De Carvalho L.P.S."/>
            <person name="Shen B."/>
        </authorList>
    </citation>
    <scope>NUCLEOTIDE SEQUENCE [LARGE SCALE GENOMIC DNA]</scope>
    <source>
        <strain evidence="3 4">NPDC053399</strain>
    </source>
</reference>
<feature type="chain" id="PRO_5045891889" evidence="1">
    <location>
        <begin position="29"/>
        <end position="370"/>
    </location>
</feature>
<evidence type="ECO:0000313" key="3">
    <source>
        <dbReference type="EMBL" id="MFI9101365.1"/>
    </source>
</evidence>
<dbReference type="PROSITE" id="PS51257">
    <property type="entry name" value="PROKAR_LIPOPROTEIN"/>
    <property type="match status" value="1"/>
</dbReference>
<proteinExistence type="predicted"/>
<dbReference type="InterPro" id="IPR029070">
    <property type="entry name" value="Chitinase_insertion_sf"/>
</dbReference>
<keyword evidence="3" id="KW-0378">Hydrolase</keyword>